<keyword evidence="3 6" id="KW-0067">ATP-binding</keyword>
<dbReference type="InterPro" id="IPR030855">
    <property type="entry name" value="Bifunct_BirA"/>
</dbReference>
<dbReference type="PROSITE" id="PS00519">
    <property type="entry name" value="HTH_ASNC_1"/>
    <property type="match status" value="1"/>
</dbReference>
<dbReference type="Gene3D" id="3.30.930.10">
    <property type="entry name" value="Bira Bifunctional Protein, Domain 2"/>
    <property type="match status" value="1"/>
</dbReference>
<keyword evidence="9" id="KW-1185">Reference proteome</keyword>
<dbReference type="NCBIfam" id="TIGR00121">
    <property type="entry name" value="birA_ligase"/>
    <property type="match status" value="1"/>
</dbReference>
<evidence type="ECO:0000256" key="3">
    <source>
        <dbReference type="ARBA" id="ARBA00022840"/>
    </source>
</evidence>
<dbReference type="Pfam" id="PF02237">
    <property type="entry name" value="BPL_C"/>
    <property type="match status" value="1"/>
</dbReference>
<accession>A0A839IRL0</accession>
<dbReference type="CDD" id="cd00090">
    <property type="entry name" value="HTH_ARSR"/>
    <property type="match status" value="1"/>
</dbReference>
<dbReference type="GO" id="GO:0005524">
    <property type="term" value="F:ATP binding"/>
    <property type="evidence" value="ECO:0007669"/>
    <property type="project" value="UniProtKB-UniRule"/>
</dbReference>
<feature type="binding site" evidence="6">
    <location>
        <begin position="118"/>
        <end position="120"/>
    </location>
    <ligand>
        <name>biotin</name>
        <dbReference type="ChEBI" id="CHEBI:57586"/>
    </ligand>
</feature>
<dbReference type="Gene3D" id="2.30.30.100">
    <property type="match status" value="1"/>
</dbReference>
<dbReference type="GO" id="GO:0004077">
    <property type="term" value="F:biotin--[biotin carboxyl-carrier protein] ligase activity"/>
    <property type="evidence" value="ECO:0007669"/>
    <property type="project" value="UniProtKB-UniRule"/>
</dbReference>
<dbReference type="HAMAP" id="MF_00978">
    <property type="entry name" value="Bifunct_BirA"/>
    <property type="match status" value="1"/>
</dbReference>
<keyword evidence="2 6" id="KW-0547">Nucleotide-binding</keyword>
<dbReference type="SUPFAM" id="SSF55681">
    <property type="entry name" value="Class II aaRS and biotin synthetases"/>
    <property type="match status" value="1"/>
</dbReference>
<keyword evidence="4 6" id="KW-0092">Biotin</keyword>
<dbReference type="GO" id="GO:0003677">
    <property type="term" value="F:DNA binding"/>
    <property type="evidence" value="ECO:0007669"/>
    <property type="project" value="UniProtKB-UniRule"/>
</dbReference>
<keyword evidence="6" id="KW-0678">Repressor</keyword>
<dbReference type="RefSeq" id="WP_182809096.1">
    <property type="nucleotide sequence ID" value="NZ_JACJFM010000013.1"/>
</dbReference>
<evidence type="ECO:0000256" key="6">
    <source>
        <dbReference type="HAMAP-Rule" id="MF_00978"/>
    </source>
</evidence>
<dbReference type="InterPro" id="IPR004143">
    <property type="entry name" value="BPL_LPL_catalytic"/>
</dbReference>
<comment type="similarity">
    <text evidence="6">Belongs to the biotin--protein ligase family.</text>
</comment>
<dbReference type="PROSITE" id="PS51733">
    <property type="entry name" value="BPL_LPL_CATALYTIC"/>
    <property type="match status" value="1"/>
</dbReference>
<dbReference type="GO" id="GO:0006355">
    <property type="term" value="P:regulation of DNA-templated transcription"/>
    <property type="evidence" value="ECO:0007669"/>
    <property type="project" value="UniProtKB-UniRule"/>
</dbReference>
<evidence type="ECO:0000256" key="4">
    <source>
        <dbReference type="ARBA" id="ARBA00023267"/>
    </source>
</evidence>
<dbReference type="SUPFAM" id="SSF50037">
    <property type="entry name" value="C-terminal domain of transcriptional repressors"/>
    <property type="match status" value="1"/>
</dbReference>
<dbReference type="Pfam" id="PF08279">
    <property type="entry name" value="HTH_11"/>
    <property type="match status" value="1"/>
</dbReference>
<dbReference type="CDD" id="cd16442">
    <property type="entry name" value="BPL"/>
    <property type="match status" value="1"/>
</dbReference>
<feature type="binding site" evidence="6">
    <location>
        <begin position="86"/>
        <end position="88"/>
    </location>
    <ligand>
        <name>biotin</name>
        <dbReference type="ChEBI" id="CHEBI:57586"/>
    </ligand>
</feature>
<evidence type="ECO:0000256" key="5">
    <source>
        <dbReference type="ARBA" id="ARBA00047846"/>
    </source>
</evidence>
<dbReference type="InterPro" id="IPR008988">
    <property type="entry name" value="Transcriptional_repressor_C"/>
</dbReference>
<feature type="binding site" evidence="6">
    <location>
        <position position="114"/>
    </location>
    <ligand>
        <name>biotin</name>
        <dbReference type="ChEBI" id="CHEBI:57586"/>
    </ligand>
</feature>
<dbReference type="EMBL" id="JACJFM010000013">
    <property type="protein sequence ID" value="MBB1487320.1"/>
    <property type="molecule type" value="Genomic_DNA"/>
</dbReference>
<evidence type="ECO:0000313" key="8">
    <source>
        <dbReference type="EMBL" id="MBB1487320.1"/>
    </source>
</evidence>
<keyword evidence="6" id="KW-0804">Transcription</keyword>
<dbReference type="InterPro" id="IPR045864">
    <property type="entry name" value="aa-tRNA-synth_II/BPL/LPL"/>
</dbReference>
<comment type="caution">
    <text evidence="8">The sequence shown here is derived from an EMBL/GenBank/DDBJ whole genome shotgun (WGS) entry which is preliminary data.</text>
</comment>
<dbReference type="InterPro" id="IPR013196">
    <property type="entry name" value="HTH_11"/>
</dbReference>
<evidence type="ECO:0000256" key="1">
    <source>
        <dbReference type="ARBA" id="ARBA00022598"/>
    </source>
</evidence>
<dbReference type="GO" id="GO:0005737">
    <property type="term" value="C:cytoplasm"/>
    <property type="evidence" value="ECO:0007669"/>
    <property type="project" value="TreeGrafter"/>
</dbReference>
<dbReference type="Gene3D" id="1.10.10.10">
    <property type="entry name" value="Winged helix-like DNA-binding domain superfamily/Winged helix DNA-binding domain"/>
    <property type="match status" value="1"/>
</dbReference>
<dbReference type="InterPro" id="IPR036390">
    <property type="entry name" value="WH_DNA-bd_sf"/>
</dbReference>
<evidence type="ECO:0000313" key="9">
    <source>
        <dbReference type="Proteomes" id="UP000565262"/>
    </source>
</evidence>
<dbReference type="Proteomes" id="UP000565262">
    <property type="component" value="Unassembled WGS sequence"/>
</dbReference>
<dbReference type="InterPro" id="IPR003142">
    <property type="entry name" value="BPL_C"/>
</dbReference>
<dbReference type="InterPro" id="IPR004408">
    <property type="entry name" value="Biotin_CoA_COase_ligase"/>
</dbReference>
<comment type="function">
    <text evidence="6">Acts both as a biotin--[acetyl-CoA-carboxylase] ligase and a biotin-operon repressor. In the presence of ATP, BirA activates biotin to form the BirA-biotinyl-5'-adenylate (BirA-bio-5'-AMP or holoBirA) complex. HoloBirA can either transfer the biotinyl moiety to the biotin carboxyl carrier protein (BCCP) subunit of acetyl-CoA carboxylase, or bind to the biotin operator site and inhibit transcription of the operon.</text>
</comment>
<sequence>MNNTELIRFLADGECHSGVELAEMLGISRAAIWKRLQKLEALGLPVVSEQGRGYRLAYPINLLDEVQLQCALPESADLQLVAITESTNGDTLQALKESEQFWPEEIVVRLTEQQTAGRGRRGRRWQSPFGANLYFSYGAKLALGAAALEGLSLAVGVLLADLIRRQGVDDVKVKWPNDVYIQGKKVAGILIEVDGDLTSFCNLVVGIGVNFSSVSLEGEGIDQLWTSLDQYGDFDRSQLAGELVEGLERLMGELSHNGKTIPDGWQDFDYLYEKTVSVSMGSNRVSGIAKGIDLKGNFILECDNGELKSFAGGEVSVRASE</sequence>
<keyword evidence="6" id="KW-0238">DNA-binding</keyword>
<dbReference type="SUPFAM" id="SSF46785">
    <property type="entry name" value="Winged helix' DNA-binding domain"/>
    <property type="match status" value="1"/>
</dbReference>
<keyword evidence="6" id="KW-0805">Transcription regulation</keyword>
<gene>
    <name evidence="6" type="primary">birA</name>
    <name evidence="8" type="ORF">H4O21_11950</name>
</gene>
<dbReference type="EC" id="6.3.4.15" evidence="6"/>
<dbReference type="InterPro" id="IPR019885">
    <property type="entry name" value="Tscrpt_reg_HTH_AsnC-type_CS"/>
</dbReference>
<feature type="DNA-binding region" description="H-T-H motif" evidence="6">
    <location>
        <begin position="18"/>
        <end position="37"/>
    </location>
</feature>
<proteinExistence type="inferred from homology"/>
<reference evidence="8 9" key="1">
    <citation type="submission" date="2020-08" db="EMBL/GenBank/DDBJ databases">
        <title>Oceanospirillum sp. nov. isolated from marine sediment.</title>
        <authorList>
            <person name="Ji X."/>
        </authorList>
    </citation>
    <scope>NUCLEOTIDE SEQUENCE [LARGE SCALE GENOMIC DNA]</scope>
    <source>
        <strain evidence="8 9">D5</strain>
    </source>
</reference>
<dbReference type="InterPro" id="IPR036388">
    <property type="entry name" value="WH-like_DNA-bd_sf"/>
</dbReference>
<dbReference type="PANTHER" id="PTHR12835:SF5">
    <property type="entry name" value="BIOTIN--PROTEIN LIGASE"/>
    <property type="match status" value="1"/>
</dbReference>
<dbReference type="Pfam" id="PF03099">
    <property type="entry name" value="BPL_LplA_LipB"/>
    <property type="match status" value="1"/>
</dbReference>
<dbReference type="PANTHER" id="PTHR12835">
    <property type="entry name" value="BIOTIN PROTEIN LIGASE"/>
    <property type="match status" value="1"/>
</dbReference>
<evidence type="ECO:0000259" key="7">
    <source>
        <dbReference type="PROSITE" id="PS51733"/>
    </source>
</evidence>
<evidence type="ECO:0000256" key="2">
    <source>
        <dbReference type="ARBA" id="ARBA00022741"/>
    </source>
</evidence>
<protein>
    <recommendedName>
        <fullName evidence="6">Bifunctional ligase/repressor BirA</fullName>
    </recommendedName>
    <alternativeName>
        <fullName evidence="6">Biotin operon repressor</fullName>
    </alternativeName>
    <alternativeName>
        <fullName evidence="6">Biotin--[acetyl-CoA-carboxylase] ligase</fullName>
        <ecNumber evidence="6">6.3.4.15</ecNumber>
    </alternativeName>
    <alternativeName>
        <fullName evidence="6">Biotin--protein ligase</fullName>
    </alternativeName>
    <alternativeName>
        <fullName evidence="6">Biotin-[acetyl-CoA carboxylase] synthetase</fullName>
    </alternativeName>
</protein>
<dbReference type="InterPro" id="IPR011991">
    <property type="entry name" value="ArsR-like_HTH"/>
</dbReference>
<dbReference type="AlphaFoldDB" id="A0A839IRL0"/>
<feature type="domain" description="BPL/LPL catalytic" evidence="7">
    <location>
        <begin position="75"/>
        <end position="255"/>
    </location>
</feature>
<keyword evidence="1 6" id="KW-0436">Ligase</keyword>
<name>A0A839IRL0_9GAMM</name>
<feature type="binding site" evidence="6">
    <location>
        <position position="185"/>
    </location>
    <ligand>
        <name>biotin</name>
        <dbReference type="ChEBI" id="CHEBI:57586"/>
    </ligand>
</feature>
<organism evidence="8 9">
    <name type="scientific">Oceanospirillum sediminis</name>
    <dbReference type="NCBI Taxonomy" id="2760088"/>
    <lineage>
        <taxon>Bacteria</taxon>
        <taxon>Pseudomonadati</taxon>
        <taxon>Pseudomonadota</taxon>
        <taxon>Gammaproteobacteria</taxon>
        <taxon>Oceanospirillales</taxon>
        <taxon>Oceanospirillaceae</taxon>
        <taxon>Oceanospirillum</taxon>
    </lineage>
</organism>
<comment type="catalytic activity">
    <reaction evidence="5 6">
        <text>biotin + L-lysyl-[protein] + ATP = N(6)-biotinyl-L-lysyl-[protein] + AMP + diphosphate + H(+)</text>
        <dbReference type="Rhea" id="RHEA:11756"/>
        <dbReference type="Rhea" id="RHEA-COMP:9752"/>
        <dbReference type="Rhea" id="RHEA-COMP:10505"/>
        <dbReference type="ChEBI" id="CHEBI:15378"/>
        <dbReference type="ChEBI" id="CHEBI:29969"/>
        <dbReference type="ChEBI" id="CHEBI:30616"/>
        <dbReference type="ChEBI" id="CHEBI:33019"/>
        <dbReference type="ChEBI" id="CHEBI:57586"/>
        <dbReference type="ChEBI" id="CHEBI:83144"/>
        <dbReference type="ChEBI" id="CHEBI:456215"/>
        <dbReference type="EC" id="6.3.4.15"/>
    </reaction>
</comment>